<dbReference type="SUPFAM" id="SSF53041">
    <property type="entry name" value="Resolvase-like"/>
    <property type="match status" value="1"/>
</dbReference>
<sequence>MTNLTDHPTNAIGYIRLSTEMQADEDHALERQAEKLRQCCQKRGLALTSIYEDVGSAAKSDSLSRREGLRDATRHVQQEGAVLVVSDPTRLFRHVKDAETWLQNFDICILSAEDDEMLSKERFLDAVRKGETSAHNIRRGTSTALARRQAEEKPGSPVDLSAAREASRRARSGRSDNIVDRIAHVLLEDEAYRDLSHRALADLLNRRGILTGWKRPWTGDGLKRQRREAEARIREWAEIDAEDEVPLAPEALVFGEAAPSPGEPVVEEFETARLPYFGMF</sequence>
<keyword evidence="1" id="KW-0238">DNA-binding</keyword>
<keyword evidence="2" id="KW-0233">DNA recombination</keyword>
<dbReference type="Gene3D" id="3.40.50.1390">
    <property type="entry name" value="Resolvase, N-terminal catalytic domain"/>
    <property type="match status" value="1"/>
</dbReference>
<feature type="region of interest" description="Disordered" evidence="3">
    <location>
        <begin position="139"/>
        <end position="171"/>
    </location>
</feature>
<evidence type="ECO:0000259" key="4">
    <source>
        <dbReference type="SMART" id="SM00857"/>
    </source>
</evidence>
<dbReference type="PANTHER" id="PTHR30461:SF2">
    <property type="entry name" value="SERINE RECOMBINASE PINE-RELATED"/>
    <property type="match status" value="1"/>
</dbReference>
<dbReference type="Proteomes" id="UP000619033">
    <property type="component" value="Unassembled WGS sequence"/>
</dbReference>
<comment type="caution">
    <text evidence="5">The sequence shown here is derived from an EMBL/GenBank/DDBJ whole genome shotgun (WGS) entry which is preliminary data.</text>
</comment>
<evidence type="ECO:0000256" key="1">
    <source>
        <dbReference type="ARBA" id="ARBA00023125"/>
    </source>
</evidence>
<dbReference type="InterPro" id="IPR006119">
    <property type="entry name" value="Resolv_N"/>
</dbReference>
<dbReference type="GO" id="GO:0000150">
    <property type="term" value="F:DNA strand exchange activity"/>
    <property type="evidence" value="ECO:0007669"/>
    <property type="project" value="InterPro"/>
</dbReference>
<dbReference type="PANTHER" id="PTHR30461">
    <property type="entry name" value="DNA-INVERTASE FROM LAMBDOID PROPHAGE"/>
    <property type="match status" value="1"/>
</dbReference>
<evidence type="ECO:0000256" key="2">
    <source>
        <dbReference type="ARBA" id="ARBA00023172"/>
    </source>
</evidence>
<reference evidence="5" key="1">
    <citation type="submission" date="2021-01" db="EMBL/GenBank/DDBJ databases">
        <title>Genome seq and assembly of Tabrizicola sp. KVB23.</title>
        <authorList>
            <person name="Chhetri G."/>
        </authorList>
    </citation>
    <scope>NUCLEOTIDE SEQUENCE</scope>
    <source>
        <strain evidence="5">KVB23</strain>
    </source>
</reference>
<evidence type="ECO:0000313" key="5">
    <source>
        <dbReference type="EMBL" id="MBL4930054.1"/>
    </source>
</evidence>
<dbReference type="SMART" id="SM00857">
    <property type="entry name" value="Resolvase"/>
    <property type="match status" value="1"/>
</dbReference>
<dbReference type="Pfam" id="PF00239">
    <property type="entry name" value="Resolvase"/>
    <property type="match status" value="1"/>
</dbReference>
<evidence type="ECO:0000256" key="3">
    <source>
        <dbReference type="SAM" id="MobiDB-lite"/>
    </source>
</evidence>
<dbReference type="GO" id="GO:0003677">
    <property type="term" value="F:DNA binding"/>
    <property type="evidence" value="ECO:0007669"/>
    <property type="project" value="UniProtKB-KW"/>
</dbReference>
<dbReference type="EMBL" id="JAESVP010000013">
    <property type="protein sequence ID" value="MBL4930054.1"/>
    <property type="molecule type" value="Genomic_DNA"/>
</dbReference>
<accession>A0A8J7SXJ5</accession>
<dbReference type="AlphaFoldDB" id="A0A8J7SXJ5"/>
<gene>
    <name evidence="5" type="ORF">JI744_18300</name>
</gene>
<dbReference type="InterPro" id="IPR050639">
    <property type="entry name" value="SSR_resolvase"/>
</dbReference>
<evidence type="ECO:0000313" key="6">
    <source>
        <dbReference type="Proteomes" id="UP000619033"/>
    </source>
</evidence>
<protein>
    <submittedName>
        <fullName evidence="5">Recombinase family protein</fullName>
    </submittedName>
</protein>
<proteinExistence type="predicted"/>
<keyword evidence="6" id="KW-1185">Reference proteome</keyword>
<dbReference type="RefSeq" id="WP_202662618.1">
    <property type="nucleotide sequence ID" value="NZ_JAESVP010000013.1"/>
</dbReference>
<feature type="domain" description="Resolvase/invertase-type recombinase catalytic" evidence="4">
    <location>
        <begin position="11"/>
        <end position="154"/>
    </location>
</feature>
<name>A0A8J7SXJ5_9RHOB</name>
<dbReference type="InterPro" id="IPR036162">
    <property type="entry name" value="Resolvase-like_N_sf"/>
</dbReference>
<organism evidence="5 6">
    <name type="scientific">Fuscibacter oryzae</name>
    <dbReference type="NCBI Taxonomy" id="2803939"/>
    <lineage>
        <taxon>Bacteria</taxon>
        <taxon>Pseudomonadati</taxon>
        <taxon>Pseudomonadota</taxon>
        <taxon>Alphaproteobacteria</taxon>
        <taxon>Rhodobacterales</taxon>
        <taxon>Paracoccaceae</taxon>
        <taxon>Fuscibacter</taxon>
    </lineage>
</organism>